<name>X0RF46_9ZZZZ</name>
<dbReference type="GO" id="GO:0005524">
    <property type="term" value="F:ATP binding"/>
    <property type="evidence" value="ECO:0007669"/>
    <property type="project" value="UniProtKB-KW"/>
</dbReference>
<dbReference type="GO" id="GO:0004674">
    <property type="term" value="F:protein serine/threonine kinase activity"/>
    <property type="evidence" value="ECO:0007669"/>
    <property type="project" value="TreeGrafter"/>
</dbReference>
<feature type="non-terminal residue" evidence="6">
    <location>
        <position position="392"/>
    </location>
</feature>
<protein>
    <recommendedName>
        <fullName evidence="5">Protein kinase domain-containing protein</fullName>
    </recommendedName>
</protein>
<dbReference type="InterPro" id="IPR011009">
    <property type="entry name" value="Kinase-like_dom_sf"/>
</dbReference>
<feature type="domain" description="Protein kinase" evidence="5">
    <location>
        <begin position="1"/>
        <end position="239"/>
    </location>
</feature>
<dbReference type="Pfam" id="PF00069">
    <property type="entry name" value="Pkinase"/>
    <property type="match status" value="1"/>
</dbReference>
<evidence type="ECO:0000256" key="3">
    <source>
        <dbReference type="ARBA" id="ARBA00022777"/>
    </source>
</evidence>
<dbReference type="EMBL" id="BARS01007552">
    <property type="protein sequence ID" value="GAF67388.1"/>
    <property type="molecule type" value="Genomic_DNA"/>
</dbReference>
<evidence type="ECO:0000256" key="4">
    <source>
        <dbReference type="ARBA" id="ARBA00022840"/>
    </source>
</evidence>
<keyword evidence="4" id="KW-0067">ATP-binding</keyword>
<proteinExistence type="predicted"/>
<keyword evidence="1" id="KW-0808">Transferase</keyword>
<dbReference type="SUPFAM" id="SSF56112">
    <property type="entry name" value="Protein kinase-like (PK-like)"/>
    <property type="match status" value="1"/>
</dbReference>
<dbReference type="PROSITE" id="PS00108">
    <property type="entry name" value="PROTEIN_KINASE_ST"/>
    <property type="match status" value="1"/>
</dbReference>
<dbReference type="PANTHER" id="PTHR43289">
    <property type="entry name" value="MITOGEN-ACTIVATED PROTEIN KINASE KINASE KINASE 20-RELATED"/>
    <property type="match status" value="1"/>
</dbReference>
<dbReference type="Gene3D" id="1.10.510.10">
    <property type="entry name" value="Transferase(Phosphotransferase) domain 1"/>
    <property type="match status" value="1"/>
</dbReference>
<evidence type="ECO:0000313" key="6">
    <source>
        <dbReference type="EMBL" id="GAF67388.1"/>
    </source>
</evidence>
<comment type="caution">
    <text evidence="6">The sequence shown here is derived from an EMBL/GenBank/DDBJ whole genome shotgun (WGS) entry which is preliminary data.</text>
</comment>
<evidence type="ECO:0000259" key="5">
    <source>
        <dbReference type="PROSITE" id="PS50011"/>
    </source>
</evidence>
<keyword evidence="3" id="KW-0418">Kinase</keyword>
<dbReference type="AlphaFoldDB" id="X0RF46"/>
<dbReference type="InterPro" id="IPR008271">
    <property type="entry name" value="Ser/Thr_kinase_AS"/>
</dbReference>
<reference evidence="6" key="1">
    <citation type="journal article" date="2014" name="Front. Microbiol.">
        <title>High frequency of phylogenetically diverse reductive dehalogenase-homologous genes in deep subseafloor sedimentary metagenomes.</title>
        <authorList>
            <person name="Kawai M."/>
            <person name="Futagami T."/>
            <person name="Toyoda A."/>
            <person name="Takaki Y."/>
            <person name="Nishi S."/>
            <person name="Hori S."/>
            <person name="Arai W."/>
            <person name="Tsubouchi T."/>
            <person name="Morono Y."/>
            <person name="Uchiyama I."/>
            <person name="Ito T."/>
            <person name="Fujiyama A."/>
            <person name="Inagaki F."/>
            <person name="Takami H."/>
        </authorList>
    </citation>
    <scope>NUCLEOTIDE SEQUENCE</scope>
    <source>
        <strain evidence="6">Expedition CK06-06</strain>
    </source>
</reference>
<dbReference type="SMART" id="SM00220">
    <property type="entry name" value="S_TKc"/>
    <property type="match status" value="1"/>
</dbReference>
<feature type="non-terminal residue" evidence="6">
    <location>
        <position position="1"/>
    </location>
</feature>
<dbReference type="CDD" id="cd14014">
    <property type="entry name" value="STKc_PknB_like"/>
    <property type="match status" value="1"/>
</dbReference>
<keyword evidence="2" id="KW-0547">Nucleotide-binding</keyword>
<dbReference type="InterPro" id="IPR000719">
    <property type="entry name" value="Prot_kinase_dom"/>
</dbReference>
<organism evidence="6">
    <name type="scientific">marine sediment metagenome</name>
    <dbReference type="NCBI Taxonomy" id="412755"/>
    <lineage>
        <taxon>unclassified sequences</taxon>
        <taxon>metagenomes</taxon>
        <taxon>ecological metagenomes</taxon>
    </lineage>
</organism>
<sequence length="392" mass="42777">SSGSPVALKLQKEGVGSPELFLDEARTWVSLGSHPHIVRALYASRSDDSAYIVLEMIPSTTSRGCSLRNWLDEQSPIDPELALRWLVQIAAAMQYAVDRTSLIHRDIKPENVLIAPGKDAKVTDFGLAASRVGRGAEGGTPLYMAPEQHLGMSDTRSDIYAVGLVGAEMFLGRLPNLDQMTADTLFREFRRSVEGPPSWMADISRILARCLEPIPVGRYQSFSQLGADLDTLTRKHLAVPAARLLAKPTGSAIHFTNQGLALLNLGRRKEGIHLLQKAVARSPDDAIAVSRLHQELTALAPRRAVLFRYIVNQLSENSMTFAWWIKVALFAGLLAIAMAYSPASAHAKIAAGAIMALLLAESVVNQQSGLTLREFMRAMLGLCVILYALSWV</sequence>
<dbReference type="PANTHER" id="PTHR43289:SF6">
    <property type="entry name" value="SERINE_THREONINE-PROTEIN KINASE NEKL-3"/>
    <property type="match status" value="1"/>
</dbReference>
<accession>X0RF46</accession>
<gene>
    <name evidence="6" type="ORF">S01H1_14511</name>
</gene>
<evidence type="ECO:0000256" key="2">
    <source>
        <dbReference type="ARBA" id="ARBA00022741"/>
    </source>
</evidence>
<dbReference type="PROSITE" id="PS50011">
    <property type="entry name" value="PROTEIN_KINASE_DOM"/>
    <property type="match status" value="1"/>
</dbReference>
<evidence type="ECO:0000256" key="1">
    <source>
        <dbReference type="ARBA" id="ARBA00022679"/>
    </source>
</evidence>